<keyword evidence="4" id="KW-1185">Reference proteome</keyword>
<dbReference type="Proteomes" id="UP001501532">
    <property type="component" value="Unassembled WGS sequence"/>
</dbReference>
<organism evidence="3 4">
    <name type="scientific">Streptomyces glomeratus</name>
    <dbReference type="NCBI Taxonomy" id="284452"/>
    <lineage>
        <taxon>Bacteria</taxon>
        <taxon>Bacillati</taxon>
        <taxon>Actinomycetota</taxon>
        <taxon>Actinomycetes</taxon>
        <taxon>Kitasatosporales</taxon>
        <taxon>Streptomycetaceae</taxon>
        <taxon>Streptomyces</taxon>
    </lineage>
</organism>
<evidence type="ECO:0000256" key="2">
    <source>
        <dbReference type="SAM" id="SignalP"/>
    </source>
</evidence>
<dbReference type="PROSITE" id="PS51257">
    <property type="entry name" value="PROKAR_LIPOPROTEIN"/>
    <property type="match status" value="1"/>
</dbReference>
<gene>
    <name evidence="3" type="ORF">GCM10010448_67080</name>
</gene>
<feature type="region of interest" description="Disordered" evidence="1">
    <location>
        <begin position="20"/>
        <end position="43"/>
    </location>
</feature>
<protein>
    <submittedName>
        <fullName evidence="3">Uncharacterized protein</fullName>
    </submittedName>
</protein>
<evidence type="ECO:0000256" key="1">
    <source>
        <dbReference type="SAM" id="MobiDB-lite"/>
    </source>
</evidence>
<feature type="chain" id="PRO_5045591615" evidence="2">
    <location>
        <begin position="23"/>
        <end position="90"/>
    </location>
</feature>
<reference evidence="4" key="1">
    <citation type="journal article" date="2019" name="Int. J. Syst. Evol. Microbiol.">
        <title>The Global Catalogue of Microorganisms (GCM) 10K type strain sequencing project: providing services to taxonomists for standard genome sequencing and annotation.</title>
        <authorList>
            <consortium name="The Broad Institute Genomics Platform"/>
            <consortium name="The Broad Institute Genome Sequencing Center for Infectious Disease"/>
            <person name="Wu L."/>
            <person name="Ma J."/>
        </authorList>
    </citation>
    <scope>NUCLEOTIDE SEQUENCE [LARGE SCALE GENOMIC DNA]</scope>
    <source>
        <strain evidence="4">JCM 9091</strain>
    </source>
</reference>
<feature type="compositionally biased region" description="Low complexity" evidence="1">
    <location>
        <begin position="29"/>
        <end position="43"/>
    </location>
</feature>
<feature type="signal peptide" evidence="2">
    <location>
        <begin position="1"/>
        <end position="22"/>
    </location>
</feature>
<name>A0ABP6M7C0_9ACTN</name>
<evidence type="ECO:0000313" key="3">
    <source>
        <dbReference type="EMBL" id="GAA3075363.1"/>
    </source>
</evidence>
<dbReference type="RefSeq" id="WP_234518969.1">
    <property type="nucleotide sequence ID" value="NZ_BAAAUF010000087.1"/>
</dbReference>
<dbReference type="EMBL" id="BAAAUF010000087">
    <property type="protein sequence ID" value="GAA3075363.1"/>
    <property type="molecule type" value="Genomic_DNA"/>
</dbReference>
<sequence>MRRTCISILATAALMLTGCSNSDSGSDKPSAPSPAGTAGSASDPARARQIAACAAAITAAKNDSADSGLPQCAKLSPDDYLKAIKDANKR</sequence>
<proteinExistence type="predicted"/>
<evidence type="ECO:0000313" key="4">
    <source>
        <dbReference type="Proteomes" id="UP001501532"/>
    </source>
</evidence>
<keyword evidence="2" id="KW-0732">Signal</keyword>
<comment type="caution">
    <text evidence="3">The sequence shown here is derived from an EMBL/GenBank/DDBJ whole genome shotgun (WGS) entry which is preliminary data.</text>
</comment>
<accession>A0ABP6M7C0</accession>